<comment type="similarity">
    <text evidence="1">Belongs to the GatC family.</text>
</comment>
<sequence>MSVTREDVVYIAELAKLRFTEEEQEKMTNELNSILHYVDKLNEVDTEGVEPLNSIHDEQNVLRPDRCKPSLDNEQALSNAPGREDRFFKVPKVIEQG</sequence>
<name>A0ABR9XP48_9CHLB</name>
<keyword evidence="1" id="KW-0648">Protein biosynthesis</keyword>
<evidence type="ECO:0000256" key="2">
    <source>
        <dbReference type="SAM" id="MobiDB-lite"/>
    </source>
</evidence>
<dbReference type="InterPro" id="IPR036113">
    <property type="entry name" value="Asp/Glu-ADT_sf_sub_c"/>
</dbReference>
<protein>
    <recommendedName>
        <fullName evidence="1">Aspartyl/glutamyl-tRNA(Asn/Gln) amidotransferase subunit C</fullName>
        <shortName evidence="1">Asp/Glu-ADT subunit C</shortName>
        <ecNumber evidence="1">6.3.5.-</ecNumber>
    </recommendedName>
</protein>
<feature type="region of interest" description="Disordered" evidence="2">
    <location>
        <begin position="63"/>
        <end position="82"/>
    </location>
</feature>
<organism evidence="3 4">
    <name type="scientific">Prosthecochloris ethylica</name>
    <dbReference type="NCBI Taxonomy" id="2743976"/>
    <lineage>
        <taxon>Bacteria</taxon>
        <taxon>Pseudomonadati</taxon>
        <taxon>Chlorobiota</taxon>
        <taxon>Chlorobiia</taxon>
        <taxon>Chlorobiales</taxon>
        <taxon>Chlorobiaceae</taxon>
        <taxon>Prosthecochloris</taxon>
    </lineage>
</organism>
<dbReference type="EMBL" id="JADGII010000001">
    <property type="protein sequence ID" value="MBF0635603.1"/>
    <property type="molecule type" value="Genomic_DNA"/>
</dbReference>
<dbReference type="EC" id="6.3.5.-" evidence="1"/>
<gene>
    <name evidence="1 3" type="primary">gatC</name>
    <name evidence="3" type="ORF">INT08_00210</name>
</gene>
<comment type="catalytic activity">
    <reaction evidence="1">
        <text>L-glutamyl-tRNA(Gln) + L-glutamine + ATP + H2O = L-glutaminyl-tRNA(Gln) + L-glutamate + ADP + phosphate + H(+)</text>
        <dbReference type="Rhea" id="RHEA:17521"/>
        <dbReference type="Rhea" id="RHEA-COMP:9681"/>
        <dbReference type="Rhea" id="RHEA-COMP:9684"/>
        <dbReference type="ChEBI" id="CHEBI:15377"/>
        <dbReference type="ChEBI" id="CHEBI:15378"/>
        <dbReference type="ChEBI" id="CHEBI:29985"/>
        <dbReference type="ChEBI" id="CHEBI:30616"/>
        <dbReference type="ChEBI" id="CHEBI:43474"/>
        <dbReference type="ChEBI" id="CHEBI:58359"/>
        <dbReference type="ChEBI" id="CHEBI:78520"/>
        <dbReference type="ChEBI" id="CHEBI:78521"/>
        <dbReference type="ChEBI" id="CHEBI:456216"/>
    </reaction>
</comment>
<dbReference type="InterPro" id="IPR003837">
    <property type="entry name" value="GatC"/>
</dbReference>
<proteinExistence type="inferred from homology"/>
<comment type="function">
    <text evidence="1">Allows the formation of correctly charged Asn-tRNA(Asn) or Gln-tRNA(Gln) through the transamidation of misacylated Asp-tRNA(Asn) or Glu-tRNA(Gln) in organisms which lack either or both of asparaginyl-tRNA or glutaminyl-tRNA synthetases. The reaction takes place in the presence of glutamine and ATP through an activated phospho-Asp-tRNA(Asn) or phospho-Glu-tRNA(Gln).</text>
</comment>
<dbReference type="PANTHER" id="PTHR15004">
    <property type="entry name" value="GLUTAMYL-TRNA(GLN) AMIDOTRANSFERASE SUBUNIT C, MITOCHONDRIAL"/>
    <property type="match status" value="1"/>
</dbReference>
<dbReference type="Proteomes" id="UP000619838">
    <property type="component" value="Unassembled WGS sequence"/>
</dbReference>
<dbReference type="PANTHER" id="PTHR15004:SF0">
    <property type="entry name" value="GLUTAMYL-TRNA(GLN) AMIDOTRANSFERASE SUBUNIT C, MITOCHONDRIAL"/>
    <property type="match status" value="1"/>
</dbReference>
<dbReference type="SUPFAM" id="SSF141000">
    <property type="entry name" value="Glu-tRNAGln amidotransferase C subunit"/>
    <property type="match status" value="1"/>
</dbReference>
<dbReference type="RefSeq" id="WP_114607712.1">
    <property type="nucleotide sequence ID" value="NZ_JABVZQ010000002.1"/>
</dbReference>
<reference evidence="3 4" key="1">
    <citation type="journal article" date="2020" name="Microorganisms">
        <title>Simultaneous Genome Sequencing of Prosthecochloris ethylica and Desulfuromonas acetoxidans within a Syntrophic Mixture Reveals Unique Pili and Protein Interactions.</title>
        <authorList>
            <person name="Kyndt J.A."/>
            <person name="Van Beeumen J.J."/>
            <person name="Meyer T.E."/>
        </authorList>
    </citation>
    <scope>NUCLEOTIDE SEQUENCE [LARGE SCALE GENOMIC DNA]</scope>
    <source>
        <strain evidence="3 4">N3</strain>
    </source>
</reference>
<evidence type="ECO:0000256" key="1">
    <source>
        <dbReference type="HAMAP-Rule" id="MF_00122"/>
    </source>
</evidence>
<keyword evidence="1" id="KW-0067">ATP-binding</keyword>
<keyword evidence="4" id="KW-1185">Reference proteome</keyword>
<dbReference type="HAMAP" id="MF_00122">
    <property type="entry name" value="GatC"/>
    <property type="match status" value="1"/>
</dbReference>
<comment type="subunit">
    <text evidence="1">Heterotrimer of A, B and C subunits.</text>
</comment>
<comment type="caution">
    <text evidence="3">The sequence shown here is derived from an EMBL/GenBank/DDBJ whole genome shotgun (WGS) entry which is preliminary data.</text>
</comment>
<comment type="catalytic activity">
    <reaction evidence="1">
        <text>L-aspartyl-tRNA(Asn) + L-glutamine + ATP + H2O = L-asparaginyl-tRNA(Asn) + L-glutamate + ADP + phosphate + 2 H(+)</text>
        <dbReference type="Rhea" id="RHEA:14513"/>
        <dbReference type="Rhea" id="RHEA-COMP:9674"/>
        <dbReference type="Rhea" id="RHEA-COMP:9677"/>
        <dbReference type="ChEBI" id="CHEBI:15377"/>
        <dbReference type="ChEBI" id="CHEBI:15378"/>
        <dbReference type="ChEBI" id="CHEBI:29985"/>
        <dbReference type="ChEBI" id="CHEBI:30616"/>
        <dbReference type="ChEBI" id="CHEBI:43474"/>
        <dbReference type="ChEBI" id="CHEBI:58359"/>
        <dbReference type="ChEBI" id="CHEBI:78515"/>
        <dbReference type="ChEBI" id="CHEBI:78516"/>
        <dbReference type="ChEBI" id="CHEBI:456216"/>
    </reaction>
</comment>
<accession>A0ABR9XP48</accession>
<keyword evidence="1" id="KW-0547">Nucleotide-binding</keyword>
<keyword evidence="1" id="KW-0436">Ligase</keyword>
<evidence type="ECO:0000313" key="4">
    <source>
        <dbReference type="Proteomes" id="UP000619838"/>
    </source>
</evidence>
<evidence type="ECO:0000313" key="3">
    <source>
        <dbReference type="EMBL" id="MBF0635603.1"/>
    </source>
</evidence>
<dbReference type="Gene3D" id="1.10.20.60">
    <property type="entry name" value="Glu-tRNAGln amidotransferase C subunit, N-terminal domain"/>
    <property type="match status" value="1"/>
</dbReference>
<dbReference type="NCBIfam" id="TIGR00135">
    <property type="entry name" value="gatC"/>
    <property type="match status" value="1"/>
</dbReference>
<dbReference type="Pfam" id="PF02686">
    <property type="entry name" value="GatC"/>
    <property type="match status" value="1"/>
</dbReference>